<accession>A0ABD2MJR6</accession>
<keyword evidence="2" id="KW-1185">Reference proteome</keyword>
<evidence type="ECO:0000313" key="1">
    <source>
        <dbReference type="EMBL" id="KAL3266351.1"/>
    </source>
</evidence>
<dbReference type="AlphaFoldDB" id="A0ABD2MJR6"/>
<organism evidence="1 2">
    <name type="scientific">Cryptolaemus montrouzieri</name>
    <dbReference type="NCBI Taxonomy" id="559131"/>
    <lineage>
        <taxon>Eukaryota</taxon>
        <taxon>Metazoa</taxon>
        <taxon>Ecdysozoa</taxon>
        <taxon>Arthropoda</taxon>
        <taxon>Hexapoda</taxon>
        <taxon>Insecta</taxon>
        <taxon>Pterygota</taxon>
        <taxon>Neoptera</taxon>
        <taxon>Endopterygota</taxon>
        <taxon>Coleoptera</taxon>
        <taxon>Polyphaga</taxon>
        <taxon>Cucujiformia</taxon>
        <taxon>Coccinelloidea</taxon>
        <taxon>Coccinellidae</taxon>
        <taxon>Scymninae</taxon>
        <taxon>Scymnini</taxon>
        <taxon>Cryptolaemus</taxon>
    </lineage>
</organism>
<protein>
    <submittedName>
        <fullName evidence="1">Uncharacterized protein</fullName>
    </submittedName>
</protein>
<proteinExistence type="predicted"/>
<reference evidence="1 2" key="1">
    <citation type="journal article" date="2021" name="BMC Biol.">
        <title>Horizontally acquired antibacterial genes associated with adaptive radiation of ladybird beetles.</title>
        <authorList>
            <person name="Li H.S."/>
            <person name="Tang X.F."/>
            <person name="Huang Y.H."/>
            <person name="Xu Z.Y."/>
            <person name="Chen M.L."/>
            <person name="Du X.Y."/>
            <person name="Qiu B.Y."/>
            <person name="Chen P.T."/>
            <person name="Zhang W."/>
            <person name="Slipinski A."/>
            <person name="Escalona H.E."/>
            <person name="Waterhouse R.M."/>
            <person name="Zwick A."/>
            <person name="Pang H."/>
        </authorList>
    </citation>
    <scope>NUCLEOTIDE SEQUENCE [LARGE SCALE GENOMIC DNA]</scope>
    <source>
        <strain evidence="1">SYSU2018</strain>
    </source>
</reference>
<sequence>MMRTCQNTILNITDSLLKLQTEVSSLKDTNEILREIAEKHPASARTLKVKGGIPVNEDALSTVQGIIEQKLALSIEVVKATRNEDDSITFEAGSLDDKVQIIKAAKEKLRYSRIYLTY</sequence>
<comment type="caution">
    <text evidence="1">The sequence shown here is derived from an EMBL/GenBank/DDBJ whole genome shotgun (WGS) entry which is preliminary data.</text>
</comment>
<gene>
    <name evidence="1" type="ORF">HHI36_010529</name>
</gene>
<name>A0ABD2MJR6_9CUCU</name>
<evidence type="ECO:0000313" key="2">
    <source>
        <dbReference type="Proteomes" id="UP001516400"/>
    </source>
</evidence>
<dbReference type="EMBL" id="JABFTP020000001">
    <property type="protein sequence ID" value="KAL3266351.1"/>
    <property type="molecule type" value="Genomic_DNA"/>
</dbReference>
<dbReference type="Proteomes" id="UP001516400">
    <property type="component" value="Unassembled WGS sequence"/>
</dbReference>